<dbReference type="GO" id="GO:0050897">
    <property type="term" value="F:cobalt ion binding"/>
    <property type="evidence" value="ECO:0007669"/>
    <property type="project" value="TreeGrafter"/>
</dbReference>
<gene>
    <name evidence="12" type="ORF">SAMN04488136_11581</name>
</gene>
<keyword evidence="6 11" id="KW-0812">Transmembrane</keyword>
<keyword evidence="8 11" id="KW-1133">Transmembrane helix</keyword>
<keyword evidence="3" id="KW-0813">Transport</keyword>
<dbReference type="GO" id="GO:0015095">
    <property type="term" value="F:magnesium ion transmembrane transporter activity"/>
    <property type="evidence" value="ECO:0007669"/>
    <property type="project" value="TreeGrafter"/>
</dbReference>
<evidence type="ECO:0000256" key="5">
    <source>
        <dbReference type="ARBA" id="ARBA00022519"/>
    </source>
</evidence>
<dbReference type="InterPro" id="IPR002523">
    <property type="entry name" value="MgTranspt_CorA/ZnTranspt_ZntB"/>
</dbReference>
<evidence type="ECO:0000313" key="13">
    <source>
        <dbReference type="Proteomes" id="UP000198854"/>
    </source>
</evidence>
<dbReference type="AlphaFoldDB" id="A0A1G8C6I2"/>
<dbReference type="STRING" id="861298.SAMN04488136_11581"/>
<comment type="subcellular location">
    <subcellularLocation>
        <location evidence="1">Cell membrane</location>
        <topology evidence="1">Multi-pass membrane protein</topology>
    </subcellularLocation>
</comment>
<dbReference type="Gene3D" id="1.20.58.340">
    <property type="entry name" value="Magnesium transport protein CorA, transmembrane region"/>
    <property type="match status" value="2"/>
</dbReference>
<sequence length="312" mass="36048">MGFMIDHWDFNASPAIQQPLDDSKLQPNHWYHCERMNPDLRSWLLNNGIPDSTVEHLLADETRPSFHQYDTDNFMLILRGINMNSNDTPENMLSVRILYYNGTLISTRKIPSRSILEIRQALEKQKGPNDLSELLLQIIDGLSNKIDLYLEDIDAAINAFDINDSTTHDAIDTQKALLRIKRFIRPQLYAIRDFSESETSPMQQHEHHAHYALNNITRINETIDFYLGELDLMRDEIRHLHDEQVNQNSYLFTVVAAIFLPTSFLTGLLGINIGGIPGTENPSAFLWFCLGLLVIFGAEIWLLRYLKFFNKN</sequence>
<evidence type="ECO:0000256" key="8">
    <source>
        <dbReference type="ARBA" id="ARBA00022989"/>
    </source>
</evidence>
<dbReference type="GO" id="GO:0015087">
    <property type="term" value="F:cobalt ion transmembrane transporter activity"/>
    <property type="evidence" value="ECO:0007669"/>
    <property type="project" value="TreeGrafter"/>
</dbReference>
<evidence type="ECO:0000256" key="3">
    <source>
        <dbReference type="ARBA" id="ARBA00022448"/>
    </source>
</evidence>
<dbReference type="Gene3D" id="3.30.460.20">
    <property type="entry name" value="CorA soluble domain-like"/>
    <property type="match status" value="1"/>
</dbReference>
<dbReference type="InterPro" id="IPR045863">
    <property type="entry name" value="CorA_TM1_TM2"/>
</dbReference>
<dbReference type="GO" id="GO:0005886">
    <property type="term" value="C:plasma membrane"/>
    <property type="evidence" value="ECO:0007669"/>
    <property type="project" value="UniProtKB-SubCell"/>
</dbReference>
<evidence type="ECO:0000256" key="10">
    <source>
        <dbReference type="ARBA" id="ARBA00023136"/>
    </source>
</evidence>
<dbReference type="SUPFAM" id="SSF144083">
    <property type="entry name" value="Magnesium transport protein CorA, transmembrane region"/>
    <property type="match status" value="1"/>
</dbReference>
<reference evidence="12 13" key="1">
    <citation type="submission" date="2016-10" db="EMBL/GenBank/DDBJ databases">
        <authorList>
            <person name="de Groot N.N."/>
        </authorList>
    </citation>
    <scope>NUCLEOTIDE SEQUENCE [LARGE SCALE GENOMIC DNA]</scope>
    <source>
        <strain evidence="12 13">CGMCC 1.10228</strain>
    </source>
</reference>
<dbReference type="Proteomes" id="UP000198854">
    <property type="component" value="Unassembled WGS sequence"/>
</dbReference>
<dbReference type="Pfam" id="PF01544">
    <property type="entry name" value="CorA"/>
    <property type="match status" value="1"/>
</dbReference>
<feature type="transmembrane region" description="Helical" evidence="11">
    <location>
        <begin position="250"/>
        <end position="273"/>
    </location>
</feature>
<dbReference type="RefSeq" id="WP_093274781.1">
    <property type="nucleotide sequence ID" value="NZ_FNDD01000015.1"/>
</dbReference>
<evidence type="ECO:0000256" key="7">
    <source>
        <dbReference type="ARBA" id="ARBA00022833"/>
    </source>
</evidence>
<dbReference type="EMBL" id="FNDD01000015">
    <property type="protein sequence ID" value="SDH41146.1"/>
    <property type="molecule type" value="Genomic_DNA"/>
</dbReference>
<dbReference type="SUPFAM" id="SSF143865">
    <property type="entry name" value="CorA soluble domain-like"/>
    <property type="match status" value="1"/>
</dbReference>
<keyword evidence="5" id="KW-0997">Cell inner membrane</keyword>
<organism evidence="12 13">
    <name type="scientific">Vibrio xiamenensis</name>
    <dbReference type="NCBI Taxonomy" id="861298"/>
    <lineage>
        <taxon>Bacteria</taxon>
        <taxon>Pseudomonadati</taxon>
        <taxon>Pseudomonadota</taxon>
        <taxon>Gammaproteobacteria</taxon>
        <taxon>Vibrionales</taxon>
        <taxon>Vibrionaceae</taxon>
        <taxon>Vibrio</taxon>
    </lineage>
</organism>
<evidence type="ECO:0000313" key="12">
    <source>
        <dbReference type="EMBL" id="SDH41146.1"/>
    </source>
</evidence>
<dbReference type="PANTHER" id="PTHR46494">
    <property type="entry name" value="CORA FAMILY METAL ION TRANSPORTER (EUROFUNG)"/>
    <property type="match status" value="1"/>
</dbReference>
<keyword evidence="10 11" id="KW-0472">Membrane</keyword>
<protein>
    <submittedName>
        <fullName evidence="12">Zinc transporter</fullName>
    </submittedName>
</protein>
<keyword evidence="9" id="KW-0406">Ion transport</keyword>
<dbReference type="PANTHER" id="PTHR46494:SF3">
    <property type="entry name" value="ZINC TRANSPORT PROTEIN ZNTB"/>
    <property type="match status" value="1"/>
</dbReference>
<dbReference type="InterPro" id="IPR045861">
    <property type="entry name" value="CorA_cytoplasmic_dom"/>
</dbReference>
<evidence type="ECO:0000256" key="9">
    <source>
        <dbReference type="ARBA" id="ARBA00023065"/>
    </source>
</evidence>
<dbReference type="GO" id="GO:0000287">
    <property type="term" value="F:magnesium ion binding"/>
    <property type="evidence" value="ECO:0007669"/>
    <property type="project" value="TreeGrafter"/>
</dbReference>
<evidence type="ECO:0000256" key="1">
    <source>
        <dbReference type="ARBA" id="ARBA00004651"/>
    </source>
</evidence>
<keyword evidence="13" id="KW-1185">Reference proteome</keyword>
<feature type="transmembrane region" description="Helical" evidence="11">
    <location>
        <begin position="285"/>
        <end position="306"/>
    </location>
</feature>
<evidence type="ECO:0000256" key="4">
    <source>
        <dbReference type="ARBA" id="ARBA00022475"/>
    </source>
</evidence>
<accession>A0A1G8C6I2</accession>
<comment type="similarity">
    <text evidence="2">Belongs to the CorA metal ion transporter (MIT) (TC 1.A.35) family.</text>
</comment>
<keyword evidence="7" id="KW-0862">Zinc</keyword>
<evidence type="ECO:0000256" key="6">
    <source>
        <dbReference type="ARBA" id="ARBA00022692"/>
    </source>
</evidence>
<name>A0A1G8C6I2_9VIBR</name>
<proteinExistence type="inferred from homology"/>
<dbReference type="OrthoDB" id="9803484at2"/>
<evidence type="ECO:0000256" key="11">
    <source>
        <dbReference type="SAM" id="Phobius"/>
    </source>
</evidence>
<keyword evidence="4" id="KW-1003">Cell membrane</keyword>
<evidence type="ECO:0000256" key="2">
    <source>
        <dbReference type="ARBA" id="ARBA00009765"/>
    </source>
</evidence>